<dbReference type="PANTHER" id="PTHR43585">
    <property type="entry name" value="FUMIPYRROLE BIOSYNTHESIS PROTEIN C"/>
    <property type="match status" value="1"/>
</dbReference>
<dbReference type="PANTHER" id="PTHR43585:SF2">
    <property type="entry name" value="ATP-GRASP ENZYME FSQD"/>
    <property type="match status" value="1"/>
</dbReference>
<dbReference type="SUPFAM" id="SSF56059">
    <property type="entry name" value="Glutathione synthetase ATP-binding domain-like"/>
    <property type="match status" value="1"/>
</dbReference>
<dbReference type="Gene3D" id="3.30.470.20">
    <property type="entry name" value="ATP-grasp fold, B domain"/>
    <property type="match status" value="1"/>
</dbReference>
<dbReference type="RefSeq" id="WP_204005141.1">
    <property type="nucleotide sequence ID" value="NZ_BOOZ01000009.1"/>
</dbReference>
<dbReference type="InterPro" id="IPR052032">
    <property type="entry name" value="ATP-dep_AA_Ligase"/>
</dbReference>
<evidence type="ECO:0000256" key="3">
    <source>
        <dbReference type="ARBA" id="ARBA00022840"/>
    </source>
</evidence>
<evidence type="ECO:0000256" key="4">
    <source>
        <dbReference type="PROSITE-ProRule" id="PRU00409"/>
    </source>
</evidence>
<keyword evidence="7" id="KW-1185">Reference proteome</keyword>
<dbReference type="Pfam" id="PF18603">
    <property type="entry name" value="LAL_C2"/>
    <property type="match status" value="1"/>
</dbReference>
<gene>
    <name evidence="6" type="ORF">Van01_21210</name>
</gene>
<evidence type="ECO:0000313" key="6">
    <source>
        <dbReference type="EMBL" id="GIJ08907.1"/>
    </source>
</evidence>
<comment type="caution">
    <text evidence="6">The sequence shown here is derived from an EMBL/GenBank/DDBJ whole genome shotgun (WGS) entry which is preliminary data.</text>
</comment>
<keyword evidence="3 4" id="KW-0067">ATP-binding</keyword>
<dbReference type="InterPro" id="IPR011761">
    <property type="entry name" value="ATP-grasp"/>
</dbReference>
<evidence type="ECO:0000313" key="7">
    <source>
        <dbReference type="Proteomes" id="UP000647017"/>
    </source>
</evidence>
<dbReference type="Pfam" id="PF13535">
    <property type="entry name" value="ATP-grasp_4"/>
    <property type="match status" value="1"/>
</dbReference>
<keyword evidence="2 4" id="KW-0547">Nucleotide-binding</keyword>
<feature type="domain" description="ATP-grasp" evidence="5">
    <location>
        <begin position="115"/>
        <end position="310"/>
    </location>
</feature>
<protein>
    <submittedName>
        <fullName evidence="6">Argininosuccinate lyase</fullName>
    </submittedName>
</protein>
<proteinExistence type="predicted"/>
<dbReference type="SMART" id="SM01209">
    <property type="entry name" value="GARS_A"/>
    <property type="match status" value="1"/>
</dbReference>
<keyword evidence="1" id="KW-0436">Ligase</keyword>
<organism evidence="6 7">
    <name type="scientific">Micromonospora andamanensis</name>
    <dbReference type="NCBI Taxonomy" id="1287068"/>
    <lineage>
        <taxon>Bacteria</taxon>
        <taxon>Bacillati</taxon>
        <taxon>Actinomycetota</taxon>
        <taxon>Actinomycetes</taxon>
        <taxon>Micromonosporales</taxon>
        <taxon>Micromonosporaceae</taxon>
        <taxon>Micromonospora</taxon>
    </lineage>
</organism>
<name>A0ABQ4HTD4_9ACTN</name>
<reference evidence="6 7" key="1">
    <citation type="submission" date="2021-01" db="EMBL/GenBank/DDBJ databases">
        <title>Whole genome shotgun sequence of Verrucosispora andamanensis NBRC 109075.</title>
        <authorList>
            <person name="Komaki H."/>
            <person name="Tamura T."/>
        </authorList>
    </citation>
    <scope>NUCLEOTIDE SEQUENCE [LARGE SCALE GENOMIC DNA]</scope>
    <source>
        <strain evidence="6 7">NBRC 109075</strain>
    </source>
</reference>
<dbReference type="EMBL" id="BOOZ01000009">
    <property type="protein sequence ID" value="GIJ08907.1"/>
    <property type="molecule type" value="Genomic_DNA"/>
</dbReference>
<evidence type="ECO:0000256" key="1">
    <source>
        <dbReference type="ARBA" id="ARBA00022598"/>
    </source>
</evidence>
<evidence type="ECO:0000259" key="5">
    <source>
        <dbReference type="PROSITE" id="PS50975"/>
    </source>
</evidence>
<accession>A0ABQ4HTD4</accession>
<dbReference type="Proteomes" id="UP000647017">
    <property type="component" value="Unassembled WGS sequence"/>
</dbReference>
<dbReference type="GO" id="GO:0016829">
    <property type="term" value="F:lyase activity"/>
    <property type="evidence" value="ECO:0007669"/>
    <property type="project" value="UniProtKB-KW"/>
</dbReference>
<evidence type="ECO:0000256" key="2">
    <source>
        <dbReference type="ARBA" id="ARBA00022741"/>
    </source>
</evidence>
<dbReference type="InterPro" id="IPR040570">
    <property type="entry name" value="LAL_C2"/>
</dbReference>
<keyword evidence="6" id="KW-0456">Lyase</keyword>
<dbReference type="PROSITE" id="PS50975">
    <property type="entry name" value="ATP_GRASP"/>
    <property type="match status" value="1"/>
</dbReference>
<sequence length="404" mass="41595">MAELLILVESNTTGSGRLFAERARDLGLVPHLVTADPSRYPYAAELDLPVHGCDTGSPPAVLACCRGLAQAHQVAGVTSSSEYFIATAAAVARALDVPGEEPERLAAARSKGVQRERFAAAGVASPGFQVVTSVPAAVAAAERLGAPVVVKPVSRSGSIGVRRCDDLRTVATHAAELLATRTDERGLPLPAAVLVESYLPGPEFSVELLAGEVRTVVAKHVDESRGFLEVGHDVPAAVDPGTAALLAESARAASAALGLGWGAAHVELRMTNGRAVVVELNPRLAGGMIPQAIRVATGQDLIAELVARSAGRVPPRNAVRTGYASVRFLLPAADGVVRTLPDPASALTLPGVVDAVVTARPGQRIVRLGSFLDRLGYVIAQGRSPAEAGARADRAVAALPVAID</sequence>